<evidence type="ECO:0000256" key="1">
    <source>
        <dbReference type="ARBA" id="ARBA00006739"/>
    </source>
</evidence>
<dbReference type="PANTHER" id="PTHR43630">
    <property type="entry name" value="POLY-BETA-1,6-N-ACETYL-D-GLUCOSAMINE SYNTHASE"/>
    <property type="match status" value="1"/>
</dbReference>
<keyword evidence="3" id="KW-0808">Transferase</keyword>
<evidence type="ECO:0000256" key="2">
    <source>
        <dbReference type="ARBA" id="ARBA00022676"/>
    </source>
</evidence>
<gene>
    <name evidence="5" type="ORF">J4050_08005</name>
</gene>
<dbReference type="Gene3D" id="3.90.550.10">
    <property type="entry name" value="Spore Coat Polysaccharide Biosynthesis Protein SpsA, Chain A"/>
    <property type="match status" value="1"/>
</dbReference>
<feature type="domain" description="Glycosyltransferase 2-like" evidence="4">
    <location>
        <begin position="6"/>
        <end position="125"/>
    </location>
</feature>
<name>A0ABS3T1Q9_9FLAO</name>
<dbReference type="RefSeq" id="WP_208154052.1">
    <property type="nucleotide sequence ID" value="NZ_JAGEVF010000005.1"/>
</dbReference>
<evidence type="ECO:0000259" key="4">
    <source>
        <dbReference type="Pfam" id="PF00535"/>
    </source>
</evidence>
<sequence length="262" mass="30617">METKVSVVIRNKNQADALEFLLRNLRERYDQCISEIIVIDNLSTDKSKAISLKYDAKFVTINDFGYGSSANTAAENATNKIVVIFSAHAYPVSHDFFDEIVRRFNANENLAGLRCLHTSNDYKNYINEISVLQDPNKSGLIFCGSAFNREIWKKHRFKDDITTFEDKEWTLRVLKHGYDIEFSPSIFNYDIKRTKKQQFFRFKKELLGSYQLWHKDLVFGQVIKTGVLECLGIIRACIIDLFYALNRLFFKIKFLLNKPDKY</sequence>
<reference evidence="5 6" key="1">
    <citation type="submission" date="2021-03" db="EMBL/GenBank/DDBJ databases">
        <title>Winogradskyella sp. nov., isolated from costal sediment.</title>
        <authorList>
            <person name="Gao C."/>
        </authorList>
    </citation>
    <scope>NUCLEOTIDE SEQUENCE [LARGE SCALE GENOMIC DNA]</scope>
    <source>
        <strain evidence="5 6">DF17</strain>
    </source>
</reference>
<dbReference type="PANTHER" id="PTHR43630:SF1">
    <property type="entry name" value="POLY-BETA-1,6-N-ACETYL-D-GLUCOSAMINE SYNTHASE"/>
    <property type="match status" value="1"/>
</dbReference>
<dbReference type="InterPro" id="IPR001173">
    <property type="entry name" value="Glyco_trans_2-like"/>
</dbReference>
<dbReference type="Proteomes" id="UP000676776">
    <property type="component" value="Unassembled WGS sequence"/>
</dbReference>
<accession>A0ABS3T1Q9</accession>
<keyword evidence="6" id="KW-1185">Reference proteome</keyword>
<comment type="similarity">
    <text evidence="1">Belongs to the glycosyltransferase 2 family.</text>
</comment>
<dbReference type="SUPFAM" id="SSF53448">
    <property type="entry name" value="Nucleotide-diphospho-sugar transferases"/>
    <property type="match status" value="1"/>
</dbReference>
<evidence type="ECO:0000256" key="3">
    <source>
        <dbReference type="ARBA" id="ARBA00022679"/>
    </source>
</evidence>
<protein>
    <submittedName>
        <fullName evidence="5">Glycosyltransferase</fullName>
    </submittedName>
</protein>
<dbReference type="Pfam" id="PF00535">
    <property type="entry name" value="Glycos_transf_2"/>
    <property type="match status" value="1"/>
</dbReference>
<proteinExistence type="inferred from homology"/>
<evidence type="ECO:0000313" key="5">
    <source>
        <dbReference type="EMBL" id="MBO3116685.1"/>
    </source>
</evidence>
<organism evidence="5 6">
    <name type="scientific">Winogradskyella pelagia</name>
    <dbReference type="NCBI Taxonomy" id="2819984"/>
    <lineage>
        <taxon>Bacteria</taxon>
        <taxon>Pseudomonadati</taxon>
        <taxon>Bacteroidota</taxon>
        <taxon>Flavobacteriia</taxon>
        <taxon>Flavobacteriales</taxon>
        <taxon>Flavobacteriaceae</taxon>
        <taxon>Winogradskyella</taxon>
    </lineage>
</organism>
<dbReference type="InterPro" id="IPR029044">
    <property type="entry name" value="Nucleotide-diphossugar_trans"/>
</dbReference>
<evidence type="ECO:0000313" key="6">
    <source>
        <dbReference type="Proteomes" id="UP000676776"/>
    </source>
</evidence>
<comment type="caution">
    <text evidence="5">The sequence shown here is derived from an EMBL/GenBank/DDBJ whole genome shotgun (WGS) entry which is preliminary data.</text>
</comment>
<keyword evidence="2" id="KW-0328">Glycosyltransferase</keyword>
<dbReference type="EMBL" id="JAGEVF010000005">
    <property type="protein sequence ID" value="MBO3116685.1"/>
    <property type="molecule type" value="Genomic_DNA"/>
</dbReference>